<dbReference type="EMBL" id="BAAARN010000003">
    <property type="protein sequence ID" value="GAA2737830.1"/>
    <property type="molecule type" value="Genomic_DNA"/>
</dbReference>
<evidence type="ECO:0000259" key="1">
    <source>
        <dbReference type="Pfam" id="PF01627"/>
    </source>
</evidence>
<accession>A0ABN3US57</accession>
<dbReference type="InterPro" id="IPR036641">
    <property type="entry name" value="HPT_dom_sf"/>
</dbReference>
<keyword evidence="3" id="KW-1185">Reference proteome</keyword>
<name>A0ABN3US57_9MICO</name>
<gene>
    <name evidence="2" type="ORF">GCM10009867_26620</name>
</gene>
<dbReference type="Proteomes" id="UP001501326">
    <property type="component" value="Unassembled WGS sequence"/>
</dbReference>
<feature type="domain" description="HPt" evidence="1">
    <location>
        <begin position="15"/>
        <end position="94"/>
    </location>
</feature>
<dbReference type="InterPro" id="IPR008207">
    <property type="entry name" value="Sig_transdc_His_kin_Hpt_dom"/>
</dbReference>
<dbReference type="Gene3D" id="1.20.120.160">
    <property type="entry name" value="HPT domain"/>
    <property type="match status" value="1"/>
</dbReference>
<evidence type="ECO:0000313" key="2">
    <source>
        <dbReference type="EMBL" id="GAA2737830.1"/>
    </source>
</evidence>
<dbReference type="SUPFAM" id="SSF47226">
    <property type="entry name" value="Histidine-containing phosphotransfer domain, HPT domain"/>
    <property type="match status" value="1"/>
</dbReference>
<reference evidence="2 3" key="1">
    <citation type="journal article" date="2019" name="Int. J. Syst. Evol. Microbiol.">
        <title>The Global Catalogue of Microorganisms (GCM) 10K type strain sequencing project: providing services to taxonomists for standard genome sequencing and annotation.</title>
        <authorList>
            <consortium name="The Broad Institute Genomics Platform"/>
            <consortium name="The Broad Institute Genome Sequencing Center for Infectious Disease"/>
            <person name="Wu L."/>
            <person name="Ma J."/>
        </authorList>
    </citation>
    <scope>NUCLEOTIDE SEQUENCE [LARGE SCALE GENOMIC DNA]</scope>
    <source>
        <strain evidence="2 3">JCM 16378</strain>
    </source>
</reference>
<comment type="caution">
    <text evidence="2">The sequence shown here is derived from an EMBL/GenBank/DDBJ whole genome shotgun (WGS) entry which is preliminary data.</text>
</comment>
<evidence type="ECO:0000313" key="3">
    <source>
        <dbReference type="Proteomes" id="UP001501326"/>
    </source>
</evidence>
<dbReference type="RefSeq" id="WP_344194226.1">
    <property type="nucleotide sequence ID" value="NZ_BAAARN010000003.1"/>
</dbReference>
<sequence length="101" mass="10615">MTEEEMFARMRERARTTNLARTDQIEPALADGASPEDVESGRAVAHAVAGAAGTFGYAEASRLARQIELALDDAIAAGSPPPVALRDDLAALRAELQPDPA</sequence>
<dbReference type="Pfam" id="PF01627">
    <property type="entry name" value="Hpt"/>
    <property type="match status" value="1"/>
</dbReference>
<organism evidence="2 3">
    <name type="scientific">Pedococcus aerophilus</name>
    <dbReference type="NCBI Taxonomy" id="436356"/>
    <lineage>
        <taxon>Bacteria</taxon>
        <taxon>Bacillati</taxon>
        <taxon>Actinomycetota</taxon>
        <taxon>Actinomycetes</taxon>
        <taxon>Micrococcales</taxon>
        <taxon>Intrasporangiaceae</taxon>
        <taxon>Pedococcus</taxon>
    </lineage>
</organism>
<protein>
    <recommendedName>
        <fullName evidence="1">HPt domain-containing protein</fullName>
    </recommendedName>
</protein>
<proteinExistence type="predicted"/>